<dbReference type="PANTHER" id="PTHR13016">
    <property type="entry name" value="AMMECR1 HOMOLOG"/>
    <property type="match status" value="1"/>
</dbReference>
<gene>
    <name evidence="2" type="ORF">DI09_2p120</name>
</gene>
<dbReference type="HOGENOM" id="CLU_052828_1_0_1"/>
<dbReference type="InterPro" id="IPR027485">
    <property type="entry name" value="AMMECR1_N"/>
</dbReference>
<dbReference type="PANTHER" id="PTHR13016:SF0">
    <property type="entry name" value="AMME SYNDROME CANDIDATE GENE 1 PROTEIN"/>
    <property type="match status" value="1"/>
</dbReference>
<dbReference type="PROSITE" id="PS51112">
    <property type="entry name" value="AMMECR1"/>
    <property type="match status" value="1"/>
</dbReference>
<feature type="domain" description="AMMECR1" evidence="1">
    <location>
        <begin position="1"/>
        <end position="158"/>
    </location>
</feature>
<dbReference type="InterPro" id="IPR023473">
    <property type="entry name" value="AMMECR1"/>
</dbReference>
<dbReference type="EMBL" id="JMKJ01000222">
    <property type="protein sequence ID" value="KGG51635.1"/>
    <property type="molecule type" value="Genomic_DNA"/>
</dbReference>
<dbReference type="Gene3D" id="3.30.700.20">
    <property type="entry name" value="Hypothetical protein ph0010, domain 1"/>
    <property type="match status" value="1"/>
</dbReference>
<dbReference type="Pfam" id="PF01871">
    <property type="entry name" value="AMMECR1"/>
    <property type="match status" value="1"/>
</dbReference>
<dbReference type="Proteomes" id="UP000029725">
    <property type="component" value="Unassembled WGS sequence"/>
</dbReference>
<sequence>MASDDPFQLLPFVAFEAILVHLKVTQESLIDTKALTTHEYPIFVSWYSGNGALRGCIGTFKSCSLSKAIRIFSIKSAFEDCRFSGISIAEVETLSCQVSVLVDFEPALHAFDWEDGVHGLQISFSFEKQSYTSTFLPNVSTLQGWSPMETIHQLIRKT</sequence>
<dbReference type="AlphaFoldDB" id="A0A098VRN5"/>
<evidence type="ECO:0000313" key="2">
    <source>
        <dbReference type="EMBL" id="KGG51635.1"/>
    </source>
</evidence>
<dbReference type="GeneID" id="25259438"/>
<evidence type="ECO:0000313" key="3">
    <source>
        <dbReference type="Proteomes" id="UP000029725"/>
    </source>
</evidence>
<dbReference type="SUPFAM" id="SSF143447">
    <property type="entry name" value="AMMECR1-like"/>
    <property type="match status" value="1"/>
</dbReference>
<reference evidence="2 3" key="1">
    <citation type="submission" date="2014-04" db="EMBL/GenBank/DDBJ databases">
        <title>A new species of microsporidia sheds light on the evolution of extreme parasitism.</title>
        <authorList>
            <person name="Haag K.L."/>
            <person name="James T.Y."/>
            <person name="Larsson R."/>
            <person name="Schaer T.M."/>
            <person name="Refardt D."/>
            <person name="Pombert J.-F."/>
            <person name="Ebert D."/>
        </authorList>
    </citation>
    <scope>NUCLEOTIDE SEQUENCE [LARGE SCALE GENOMIC DNA]</scope>
    <source>
        <strain evidence="2 3">UGP3</strain>
        <tissue evidence="2">Spores</tissue>
    </source>
</reference>
<protein>
    <recommendedName>
        <fullName evidence="1">AMMECR1 domain-containing protein</fullName>
    </recommendedName>
</protein>
<dbReference type="OrthoDB" id="24630at2759"/>
<evidence type="ECO:0000259" key="1">
    <source>
        <dbReference type="PROSITE" id="PS51112"/>
    </source>
</evidence>
<accession>A0A098VRN5</accession>
<keyword evidence="3" id="KW-1185">Reference proteome</keyword>
<name>A0A098VRN5_9MICR</name>
<dbReference type="InterPro" id="IPR002733">
    <property type="entry name" value="AMMECR1_domain"/>
</dbReference>
<dbReference type="RefSeq" id="XP_013238062.1">
    <property type="nucleotide sequence ID" value="XM_013382608.1"/>
</dbReference>
<dbReference type="InterPro" id="IPR036071">
    <property type="entry name" value="AMMECR1_dom_sf"/>
</dbReference>
<dbReference type="VEuPathDB" id="MicrosporidiaDB:DI09_2p120"/>
<comment type="caution">
    <text evidence="2">The sequence shown here is derived from an EMBL/GenBank/DDBJ whole genome shotgun (WGS) entry which is preliminary data.</text>
</comment>
<proteinExistence type="predicted"/>
<organism evidence="2 3">
    <name type="scientific">Mitosporidium daphniae</name>
    <dbReference type="NCBI Taxonomy" id="1485682"/>
    <lineage>
        <taxon>Eukaryota</taxon>
        <taxon>Fungi</taxon>
        <taxon>Fungi incertae sedis</taxon>
        <taxon>Microsporidia</taxon>
        <taxon>Mitosporidium</taxon>
    </lineage>
</organism>